<protein>
    <recommendedName>
        <fullName evidence="6">Ribosomal RNA small subunit methyltransferase I</fullName>
        <ecNumber evidence="6">2.1.1.198</ecNumber>
    </recommendedName>
    <alternativeName>
        <fullName evidence="6">16S rRNA 2'-O-ribose C1402 methyltransferase</fullName>
    </alternativeName>
    <alternativeName>
        <fullName evidence="6">rRNA (cytidine-2'-O-)-methyltransferase RsmI</fullName>
    </alternativeName>
</protein>
<dbReference type="Proteomes" id="UP000230885">
    <property type="component" value="Unassembled WGS sequence"/>
</dbReference>
<dbReference type="InterPro" id="IPR008189">
    <property type="entry name" value="rRNA_ssu_MeTfrase_I"/>
</dbReference>
<dbReference type="GO" id="GO:0070677">
    <property type="term" value="F:rRNA (cytosine-2'-O-)-methyltransferase activity"/>
    <property type="evidence" value="ECO:0007669"/>
    <property type="project" value="UniProtKB-UniRule"/>
</dbReference>
<dbReference type="SUPFAM" id="SSF53790">
    <property type="entry name" value="Tetrapyrrole methylase"/>
    <property type="match status" value="1"/>
</dbReference>
<keyword evidence="5 6" id="KW-0949">S-adenosyl-L-methionine</keyword>
<name>A0A2M8EVF2_9BACT</name>
<dbReference type="EMBL" id="PFSE01000013">
    <property type="protein sequence ID" value="PJC29104.1"/>
    <property type="molecule type" value="Genomic_DNA"/>
</dbReference>
<keyword evidence="1 6" id="KW-0963">Cytoplasm</keyword>
<feature type="domain" description="Tetrapyrrole methylase" evidence="7">
    <location>
        <begin position="1"/>
        <end position="205"/>
    </location>
</feature>
<comment type="catalytic activity">
    <reaction evidence="6">
        <text>cytidine(1402) in 16S rRNA + S-adenosyl-L-methionine = 2'-O-methylcytidine(1402) in 16S rRNA + S-adenosyl-L-homocysteine + H(+)</text>
        <dbReference type="Rhea" id="RHEA:42924"/>
        <dbReference type="Rhea" id="RHEA-COMP:10285"/>
        <dbReference type="Rhea" id="RHEA-COMP:10286"/>
        <dbReference type="ChEBI" id="CHEBI:15378"/>
        <dbReference type="ChEBI" id="CHEBI:57856"/>
        <dbReference type="ChEBI" id="CHEBI:59789"/>
        <dbReference type="ChEBI" id="CHEBI:74495"/>
        <dbReference type="ChEBI" id="CHEBI:82748"/>
        <dbReference type="EC" id="2.1.1.198"/>
    </reaction>
</comment>
<evidence type="ECO:0000256" key="6">
    <source>
        <dbReference type="HAMAP-Rule" id="MF_01877"/>
    </source>
</evidence>
<dbReference type="InterPro" id="IPR035996">
    <property type="entry name" value="4pyrrol_Methylase_sf"/>
</dbReference>
<evidence type="ECO:0000256" key="3">
    <source>
        <dbReference type="ARBA" id="ARBA00022603"/>
    </source>
</evidence>
<dbReference type="AlphaFoldDB" id="A0A2M8EVF2"/>
<dbReference type="FunFam" id="3.40.1010.10:FF:000007">
    <property type="entry name" value="Ribosomal RNA small subunit methyltransferase I"/>
    <property type="match status" value="1"/>
</dbReference>
<organism evidence="8 9">
    <name type="scientific">Candidatus Shapirobacteria bacterium CG_4_9_14_0_2_um_filter_40_11</name>
    <dbReference type="NCBI Taxonomy" id="1974876"/>
    <lineage>
        <taxon>Bacteria</taxon>
        <taxon>Candidatus Shapironibacteriota</taxon>
    </lineage>
</organism>
<comment type="caution">
    <text evidence="8">The sequence shown here is derived from an EMBL/GenBank/DDBJ whole genome shotgun (WGS) entry which is preliminary data.</text>
</comment>
<dbReference type="CDD" id="cd11648">
    <property type="entry name" value="RsmI"/>
    <property type="match status" value="1"/>
</dbReference>
<evidence type="ECO:0000256" key="1">
    <source>
        <dbReference type="ARBA" id="ARBA00022490"/>
    </source>
</evidence>
<reference evidence="9" key="1">
    <citation type="submission" date="2017-09" db="EMBL/GenBank/DDBJ databases">
        <title>Depth-based differentiation of microbial function through sediment-hosted aquifers and enrichment of novel symbionts in the deep terrestrial subsurface.</title>
        <authorList>
            <person name="Probst A.J."/>
            <person name="Ladd B."/>
            <person name="Jarett J.K."/>
            <person name="Geller-Mcgrath D.E."/>
            <person name="Sieber C.M.K."/>
            <person name="Emerson J.B."/>
            <person name="Anantharaman K."/>
            <person name="Thomas B.C."/>
            <person name="Malmstrom R."/>
            <person name="Stieglmeier M."/>
            <person name="Klingl A."/>
            <person name="Woyke T."/>
            <person name="Ryan C.M."/>
            <person name="Banfield J.F."/>
        </authorList>
    </citation>
    <scope>NUCLEOTIDE SEQUENCE [LARGE SCALE GENOMIC DNA]</scope>
</reference>
<dbReference type="FunFam" id="3.30.950.10:FF:000002">
    <property type="entry name" value="Ribosomal RNA small subunit methyltransferase I"/>
    <property type="match status" value="1"/>
</dbReference>
<dbReference type="HAMAP" id="MF_01877">
    <property type="entry name" value="16SrRNA_methyltr_I"/>
    <property type="match status" value="1"/>
</dbReference>
<comment type="similarity">
    <text evidence="6">Belongs to the methyltransferase superfamily. RsmI family.</text>
</comment>
<evidence type="ECO:0000313" key="8">
    <source>
        <dbReference type="EMBL" id="PJC29104.1"/>
    </source>
</evidence>
<dbReference type="InterPro" id="IPR000878">
    <property type="entry name" value="4pyrrol_Mease"/>
</dbReference>
<dbReference type="NCBIfam" id="TIGR00096">
    <property type="entry name" value="16S rRNA (cytidine(1402)-2'-O)-methyltransferase"/>
    <property type="match status" value="1"/>
</dbReference>
<evidence type="ECO:0000256" key="2">
    <source>
        <dbReference type="ARBA" id="ARBA00022552"/>
    </source>
</evidence>
<dbReference type="InterPro" id="IPR014777">
    <property type="entry name" value="4pyrrole_Mease_sub1"/>
</dbReference>
<dbReference type="EC" id="2.1.1.198" evidence="6"/>
<dbReference type="Gene3D" id="3.40.1010.10">
    <property type="entry name" value="Cobalt-precorrin-4 Transmethylase, Domain 1"/>
    <property type="match status" value="1"/>
</dbReference>
<dbReference type="GO" id="GO:0005737">
    <property type="term" value="C:cytoplasm"/>
    <property type="evidence" value="ECO:0007669"/>
    <property type="project" value="UniProtKB-SubCell"/>
</dbReference>
<dbReference type="PANTHER" id="PTHR46111">
    <property type="entry name" value="RIBOSOMAL RNA SMALL SUBUNIT METHYLTRANSFERASE I"/>
    <property type="match status" value="1"/>
</dbReference>
<comment type="function">
    <text evidence="6">Catalyzes the 2'-O-methylation of the ribose of cytidine 1402 (C1402) in 16S rRNA.</text>
</comment>
<comment type="subcellular location">
    <subcellularLocation>
        <location evidence="6">Cytoplasm</location>
    </subcellularLocation>
</comment>
<dbReference type="PIRSF" id="PIRSF005917">
    <property type="entry name" value="MTase_YraL"/>
    <property type="match status" value="1"/>
</dbReference>
<proteinExistence type="inferred from homology"/>
<evidence type="ECO:0000313" key="9">
    <source>
        <dbReference type="Proteomes" id="UP000230885"/>
    </source>
</evidence>
<keyword evidence="3 6" id="KW-0489">Methyltransferase</keyword>
<dbReference type="Pfam" id="PF00590">
    <property type="entry name" value="TP_methylase"/>
    <property type="match status" value="1"/>
</dbReference>
<gene>
    <name evidence="6 8" type="primary">rsmI</name>
    <name evidence="8" type="ORF">CO053_01100</name>
</gene>
<dbReference type="InterPro" id="IPR014776">
    <property type="entry name" value="4pyrrole_Mease_sub2"/>
</dbReference>
<evidence type="ECO:0000259" key="7">
    <source>
        <dbReference type="Pfam" id="PF00590"/>
    </source>
</evidence>
<dbReference type="Gene3D" id="3.30.950.10">
    <property type="entry name" value="Methyltransferase, Cobalt-precorrin-4 Transmethylase, Domain 2"/>
    <property type="match status" value="1"/>
</dbReference>
<sequence length="228" mass="25868">MLYIVATPIGNLDDITLRALNTLFTVDVVFCEDTRKTLNLLRLSQKTGQVIPKLVSYFEENEFKRIPEIVSELEKGTKMALVTNSGTPTISDPGFKLVRECRQRNIPVISIPGPSSPIAALACSGLPTDKFLFLGFLPNKQSHRRKIFENVKESLETVSATVIFFESPFRLIKSLMDLKEVFGDIEIVICRELTKIYEEVSQEKVSNFVEEYSQKKPRGEFVVLFNLK</sequence>
<dbReference type="PANTHER" id="PTHR46111:SF1">
    <property type="entry name" value="RIBOSOMAL RNA SMALL SUBUNIT METHYLTRANSFERASE I"/>
    <property type="match status" value="1"/>
</dbReference>
<evidence type="ECO:0000256" key="5">
    <source>
        <dbReference type="ARBA" id="ARBA00022691"/>
    </source>
</evidence>
<keyword evidence="4 6" id="KW-0808">Transferase</keyword>
<keyword evidence="2 6" id="KW-0698">rRNA processing</keyword>
<evidence type="ECO:0000256" key="4">
    <source>
        <dbReference type="ARBA" id="ARBA00022679"/>
    </source>
</evidence>
<accession>A0A2M8EVF2</accession>